<evidence type="ECO:0000256" key="3">
    <source>
        <dbReference type="ARBA" id="ARBA00022692"/>
    </source>
</evidence>
<evidence type="ECO:0000259" key="9">
    <source>
        <dbReference type="Pfam" id="PF00593"/>
    </source>
</evidence>
<comment type="subcellular location">
    <subcellularLocation>
        <location evidence="1">Cell outer membrane</location>
        <topology evidence="1">Multi-pass membrane protein</topology>
    </subcellularLocation>
</comment>
<dbReference type="AlphaFoldDB" id="A0A382AB55"/>
<dbReference type="InterPro" id="IPR036942">
    <property type="entry name" value="Beta-barrel_TonB_sf"/>
</dbReference>
<keyword evidence="3" id="KW-0812">Transmembrane</keyword>
<proteinExistence type="predicted"/>
<keyword evidence="5" id="KW-0798">TonB box</keyword>
<evidence type="ECO:0000256" key="2">
    <source>
        <dbReference type="ARBA" id="ARBA00022448"/>
    </source>
</evidence>
<keyword evidence="2" id="KW-0813">Transport</keyword>
<keyword evidence="4" id="KW-0732">Signal</keyword>
<evidence type="ECO:0000256" key="1">
    <source>
        <dbReference type="ARBA" id="ARBA00004571"/>
    </source>
</evidence>
<feature type="domain" description="TonB-dependent receptor-like beta-barrel" evidence="9">
    <location>
        <begin position="55"/>
        <end position="413"/>
    </location>
</feature>
<dbReference type="Gene3D" id="2.40.170.20">
    <property type="entry name" value="TonB-dependent receptor, beta-barrel domain"/>
    <property type="match status" value="1"/>
</dbReference>
<dbReference type="SUPFAM" id="SSF56935">
    <property type="entry name" value="Porins"/>
    <property type="match status" value="1"/>
</dbReference>
<dbReference type="GO" id="GO:0015344">
    <property type="term" value="F:siderophore uptake transmembrane transporter activity"/>
    <property type="evidence" value="ECO:0007669"/>
    <property type="project" value="TreeGrafter"/>
</dbReference>
<evidence type="ECO:0000313" key="10">
    <source>
        <dbReference type="EMBL" id="SVA98604.1"/>
    </source>
</evidence>
<name>A0A382AB55_9ZZZZ</name>
<dbReference type="Pfam" id="PF00593">
    <property type="entry name" value="TonB_dep_Rec_b-barrel"/>
    <property type="match status" value="1"/>
</dbReference>
<evidence type="ECO:0000256" key="5">
    <source>
        <dbReference type="ARBA" id="ARBA00023077"/>
    </source>
</evidence>
<evidence type="ECO:0000256" key="8">
    <source>
        <dbReference type="ARBA" id="ARBA00023237"/>
    </source>
</evidence>
<dbReference type="PROSITE" id="PS52016">
    <property type="entry name" value="TONB_DEPENDENT_REC_3"/>
    <property type="match status" value="1"/>
</dbReference>
<protein>
    <recommendedName>
        <fullName evidence="9">TonB-dependent receptor-like beta-barrel domain-containing protein</fullName>
    </recommendedName>
</protein>
<evidence type="ECO:0000256" key="4">
    <source>
        <dbReference type="ARBA" id="ARBA00022729"/>
    </source>
</evidence>
<reference evidence="10" key="1">
    <citation type="submission" date="2018-05" db="EMBL/GenBank/DDBJ databases">
        <authorList>
            <person name="Lanie J.A."/>
            <person name="Ng W.-L."/>
            <person name="Kazmierczak K.M."/>
            <person name="Andrzejewski T.M."/>
            <person name="Davidsen T.M."/>
            <person name="Wayne K.J."/>
            <person name="Tettelin H."/>
            <person name="Glass J.I."/>
            <person name="Rusch D."/>
            <person name="Podicherti R."/>
            <person name="Tsui H.-C.T."/>
            <person name="Winkler M.E."/>
        </authorList>
    </citation>
    <scope>NUCLEOTIDE SEQUENCE</scope>
</reference>
<organism evidence="10">
    <name type="scientific">marine metagenome</name>
    <dbReference type="NCBI Taxonomy" id="408172"/>
    <lineage>
        <taxon>unclassified sequences</taxon>
        <taxon>metagenomes</taxon>
        <taxon>ecological metagenomes</taxon>
    </lineage>
</organism>
<dbReference type="EMBL" id="UINC01024617">
    <property type="protein sequence ID" value="SVA98604.1"/>
    <property type="molecule type" value="Genomic_DNA"/>
</dbReference>
<accession>A0A382AB55</accession>
<dbReference type="GO" id="GO:0044718">
    <property type="term" value="P:siderophore transmembrane transport"/>
    <property type="evidence" value="ECO:0007669"/>
    <property type="project" value="TreeGrafter"/>
</dbReference>
<dbReference type="GO" id="GO:0009279">
    <property type="term" value="C:cell outer membrane"/>
    <property type="evidence" value="ECO:0007669"/>
    <property type="project" value="UniProtKB-SubCell"/>
</dbReference>
<sequence>PSQFASFEVGSFATFKETLGSSGAINEKFDYSLTVSRLDTEGINTAAFATNGTEKDGFQSTTLSHRLGYNHSDNTRIDFIGRWIKSDLDTDDSGTSDNPTSTSKIDTFTLSLPITTHLTDWWKVKLLPSYFYDRDIGSQIYNRNTTIDIQNNLDLGKYYSVVFGAEYQNQLGHNVGQGFNHNTETYAYFLQAQFDYKDKILLTGGFRNDENSQYGDFLTYRFEGAYTFNNLGTRIHSAYGTGYRAPTFNDLYYPDYSDPDLTPEKNKSWEIGFSQSLLSGKIKLDVTYFESRFTNMIIAPASNNWVPYNANRAITYGTETSVIAQLPGRNSLSLEHTWLVAVDKEDGPLARRPKHKVFAKLKHTWTEKLTSSLGLRYRSESRSEFASAYILFNAAVSYKLKENIDIKVRGENIFNQMYEEVESYGTPGRAGYISVGYRF</sequence>
<feature type="non-terminal residue" evidence="10">
    <location>
        <position position="1"/>
    </location>
</feature>
<dbReference type="PANTHER" id="PTHR30069">
    <property type="entry name" value="TONB-DEPENDENT OUTER MEMBRANE RECEPTOR"/>
    <property type="match status" value="1"/>
</dbReference>
<evidence type="ECO:0000256" key="6">
    <source>
        <dbReference type="ARBA" id="ARBA00023136"/>
    </source>
</evidence>
<evidence type="ECO:0000256" key="7">
    <source>
        <dbReference type="ARBA" id="ARBA00023170"/>
    </source>
</evidence>
<gene>
    <name evidence="10" type="ORF">METZ01_LOCUS151458</name>
</gene>
<dbReference type="InterPro" id="IPR039426">
    <property type="entry name" value="TonB-dep_rcpt-like"/>
</dbReference>
<keyword evidence="6" id="KW-0472">Membrane</keyword>
<keyword evidence="7" id="KW-0675">Receptor</keyword>
<dbReference type="InterPro" id="IPR000531">
    <property type="entry name" value="Beta-barrel_TonB"/>
</dbReference>
<dbReference type="PANTHER" id="PTHR30069:SF29">
    <property type="entry name" value="HEMOGLOBIN AND HEMOGLOBIN-HAPTOGLOBIN-BINDING PROTEIN 1-RELATED"/>
    <property type="match status" value="1"/>
</dbReference>
<keyword evidence="8" id="KW-0998">Cell outer membrane</keyword>